<dbReference type="GO" id="GO:0005615">
    <property type="term" value="C:extracellular space"/>
    <property type="evidence" value="ECO:0007669"/>
    <property type="project" value="TreeGrafter"/>
</dbReference>
<sequence>MQLQAAFSFLLILISCQVLPSQGGMVGFRQPLSLFTDVPYPCNLPMKIGRCRASLPQWYYDIKTHRCELFFYGGCEGNDNNFSDEQTCKVTCPSI</sequence>
<keyword evidence="1" id="KW-1015">Disulfide bond</keyword>
<evidence type="ECO:0000256" key="2">
    <source>
        <dbReference type="SAM" id="SignalP"/>
    </source>
</evidence>
<dbReference type="FunFam" id="4.10.410.10:FF:000006">
    <property type="entry name" value="Serine peptidase inhibitor, Kunitz type 1"/>
    <property type="match status" value="1"/>
</dbReference>
<accession>A0A8C0X7E2</accession>
<evidence type="ECO:0000259" key="3">
    <source>
        <dbReference type="PROSITE" id="PS50279"/>
    </source>
</evidence>
<name>A0A8C0X7E2_CASCN</name>
<dbReference type="InterPro" id="IPR002223">
    <property type="entry name" value="Kunitz_BPTI"/>
</dbReference>
<dbReference type="PROSITE" id="PS00280">
    <property type="entry name" value="BPTI_KUNITZ_1"/>
    <property type="match status" value="1"/>
</dbReference>
<keyword evidence="2" id="KW-0732">Signal</keyword>
<dbReference type="InterPro" id="IPR020901">
    <property type="entry name" value="Prtase_inh_Kunz-CS"/>
</dbReference>
<feature type="domain" description="BPTI/Kunitz inhibitor" evidence="3">
    <location>
        <begin position="42"/>
        <end position="92"/>
    </location>
</feature>
<dbReference type="Ensembl" id="ENSCCNT00000029806.1">
    <property type="protein sequence ID" value="ENSCCNP00000023328.1"/>
    <property type="gene ID" value="ENSCCNG00000022921.1"/>
</dbReference>
<dbReference type="AlphaFoldDB" id="A0A8C0X7E2"/>
<organism evidence="4">
    <name type="scientific">Castor canadensis</name>
    <name type="common">American beaver</name>
    <dbReference type="NCBI Taxonomy" id="51338"/>
    <lineage>
        <taxon>Eukaryota</taxon>
        <taxon>Metazoa</taxon>
        <taxon>Chordata</taxon>
        <taxon>Craniata</taxon>
        <taxon>Vertebrata</taxon>
        <taxon>Euteleostomi</taxon>
        <taxon>Mammalia</taxon>
        <taxon>Eutheria</taxon>
        <taxon>Euarchontoglires</taxon>
        <taxon>Glires</taxon>
        <taxon>Rodentia</taxon>
        <taxon>Castorimorpha</taxon>
        <taxon>Castoridae</taxon>
        <taxon>Castor</taxon>
    </lineage>
</organism>
<dbReference type="SUPFAM" id="SSF57362">
    <property type="entry name" value="BPTI-like"/>
    <property type="match status" value="1"/>
</dbReference>
<evidence type="ECO:0000313" key="4">
    <source>
        <dbReference type="Ensembl" id="ENSCCNP00000023328.1"/>
    </source>
</evidence>
<evidence type="ECO:0000256" key="1">
    <source>
        <dbReference type="ARBA" id="ARBA00023157"/>
    </source>
</evidence>
<protein>
    <recommendedName>
        <fullName evidence="3">BPTI/Kunitz inhibitor domain-containing protein</fullName>
    </recommendedName>
</protein>
<dbReference type="PRINTS" id="PR00759">
    <property type="entry name" value="BASICPTASE"/>
</dbReference>
<dbReference type="GO" id="GO:0004867">
    <property type="term" value="F:serine-type endopeptidase inhibitor activity"/>
    <property type="evidence" value="ECO:0007669"/>
    <property type="project" value="InterPro"/>
</dbReference>
<dbReference type="Pfam" id="PF00014">
    <property type="entry name" value="Kunitz_BPTI"/>
    <property type="match status" value="1"/>
</dbReference>
<feature type="signal peptide" evidence="2">
    <location>
        <begin position="1"/>
        <end position="23"/>
    </location>
</feature>
<dbReference type="InterPro" id="IPR036880">
    <property type="entry name" value="Kunitz_BPTI_sf"/>
</dbReference>
<dbReference type="PROSITE" id="PS50279">
    <property type="entry name" value="BPTI_KUNITZ_2"/>
    <property type="match status" value="1"/>
</dbReference>
<proteinExistence type="predicted"/>
<dbReference type="PANTHER" id="PTHR10083:SF374">
    <property type="entry name" value="BPTI_KUNITZ INHIBITOR DOMAIN-CONTAINING PROTEIN"/>
    <property type="match status" value="1"/>
</dbReference>
<reference evidence="4" key="1">
    <citation type="submission" date="2023-09" db="UniProtKB">
        <authorList>
            <consortium name="Ensembl"/>
        </authorList>
    </citation>
    <scope>IDENTIFICATION</scope>
</reference>
<dbReference type="InterPro" id="IPR050098">
    <property type="entry name" value="TFPI/VKTCI-like"/>
</dbReference>
<dbReference type="SMART" id="SM00131">
    <property type="entry name" value="KU"/>
    <property type="match status" value="1"/>
</dbReference>
<dbReference type="Gene3D" id="4.10.410.10">
    <property type="entry name" value="Pancreatic trypsin inhibitor Kunitz domain"/>
    <property type="match status" value="1"/>
</dbReference>
<dbReference type="PANTHER" id="PTHR10083">
    <property type="entry name" value="KUNITZ-TYPE PROTEASE INHIBITOR-RELATED"/>
    <property type="match status" value="1"/>
</dbReference>
<feature type="chain" id="PRO_5034402803" description="BPTI/Kunitz inhibitor domain-containing protein" evidence="2">
    <location>
        <begin position="24"/>
        <end position="95"/>
    </location>
</feature>
<dbReference type="CDD" id="cd00109">
    <property type="entry name" value="Kunitz-type"/>
    <property type="match status" value="1"/>
</dbReference>